<keyword evidence="2" id="KW-1185">Reference proteome</keyword>
<dbReference type="PANTHER" id="PTHR46867">
    <property type="entry name" value="MITOCHONDRIAL IMPORT RECEPTOR SUBUNIT TOM9-2"/>
    <property type="match status" value="1"/>
</dbReference>
<dbReference type="AlphaFoldDB" id="A0AAD1ZKT9"/>
<dbReference type="CDD" id="cd22884">
    <property type="entry name" value="TOM22"/>
    <property type="match status" value="1"/>
</dbReference>
<dbReference type="Proteomes" id="UP000834106">
    <property type="component" value="Chromosome 11"/>
</dbReference>
<protein>
    <submittedName>
        <fullName evidence="1">Uncharacterized protein</fullName>
    </submittedName>
</protein>
<reference evidence="1" key="1">
    <citation type="submission" date="2023-05" db="EMBL/GenBank/DDBJ databases">
        <authorList>
            <person name="Huff M."/>
        </authorList>
    </citation>
    <scope>NUCLEOTIDE SEQUENCE</scope>
</reference>
<dbReference type="EMBL" id="OU503046">
    <property type="protein sequence ID" value="CAI9771224.1"/>
    <property type="molecule type" value="Genomic_DNA"/>
</dbReference>
<proteinExistence type="predicted"/>
<gene>
    <name evidence="1" type="ORF">FPE_LOCUS18654</name>
</gene>
<organism evidence="1 2">
    <name type="scientific">Fraxinus pennsylvanica</name>
    <dbReference type="NCBI Taxonomy" id="56036"/>
    <lineage>
        <taxon>Eukaryota</taxon>
        <taxon>Viridiplantae</taxon>
        <taxon>Streptophyta</taxon>
        <taxon>Embryophyta</taxon>
        <taxon>Tracheophyta</taxon>
        <taxon>Spermatophyta</taxon>
        <taxon>Magnoliopsida</taxon>
        <taxon>eudicotyledons</taxon>
        <taxon>Gunneridae</taxon>
        <taxon>Pentapetalae</taxon>
        <taxon>asterids</taxon>
        <taxon>lamiids</taxon>
        <taxon>Lamiales</taxon>
        <taxon>Oleaceae</taxon>
        <taxon>Oleeae</taxon>
        <taxon>Fraxinus</taxon>
    </lineage>
</organism>
<name>A0AAD1ZKT9_9LAMI</name>
<dbReference type="InterPro" id="IPR017411">
    <property type="entry name" value="Tom22_pln"/>
</dbReference>
<evidence type="ECO:0000313" key="1">
    <source>
        <dbReference type="EMBL" id="CAI9771224.1"/>
    </source>
</evidence>
<dbReference type="PANTHER" id="PTHR46867:SF4">
    <property type="entry name" value="MITOCHONDRIAL IMPORT RECEPTOR SUBUNIT TOM9-2"/>
    <property type="match status" value="1"/>
</dbReference>
<evidence type="ECO:0000313" key="2">
    <source>
        <dbReference type="Proteomes" id="UP000834106"/>
    </source>
</evidence>
<sequence length="145" mass="16123">MASLGRKNQSLSRSNEASDSILSRVSDSSIVRKGKSAACDAAYVAKRLMKSTGKAAWIVATSVSSWHPGFPAFHHEPLLLNMHSLTIFTPLNNFNGTSLAKEKLDLVLLVAFACLDAGLRFFTCFECMLFRLSSCRTFKRRRIFE</sequence>
<accession>A0AAD1ZKT9</accession>